<dbReference type="InterPro" id="IPR007144">
    <property type="entry name" value="SSU_processome_Utp11"/>
</dbReference>
<organism evidence="6 7">
    <name type="scientific">Babesia caballi</name>
    <dbReference type="NCBI Taxonomy" id="5871"/>
    <lineage>
        <taxon>Eukaryota</taxon>
        <taxon>Sar</taxon>
        <taxon>Alveolata</taxon>
        <taxon>Apicomplexa</taxon>
        <taxon>Aconoidasida</taxon>
        <taxon>Piroplasmida</taxon>
        <taxon>Babesiidae</taxon>
        <taxon>Babesia</taxon>
    </lineage>
</organism>
<proteinExistence type="inferred from homology"/>
<dbReference type="GeneID" id="94197226"/>
<dbReference type="AlphaFoldDB" id="A0AAV4M1H4"/>
<feature type="compositionally biased region" description="Low complexity" evidence="5">
    <location>
        <begin position="207"/>
        <end position="219"/>
    </location>
</feature>
<name>A0AAV4M1H4_BABCB</name>
<evidence type="ECO:0000256" key="5">
    <source>
        <dbReference type="SAM" id="MobiDB-lite"/>
    </source>
</evidence>
<dbReference type="EMBL" id="BPLF01000005">
    <property type="protein sequence ID" value="GIX65745.1"/>
    <property type="molecule type" value="Genomic_DNA"/>
</dbReference>
<comment type="subcellular location">
    <subcellularLocation>
        <location evidence="1">Nucleus</location>
        <location evidence="1">Nucleolus</location>
    </subcellularLocation>
</comment>
<protein>
    <submittedName>
        <fullName evidence="6">U3 small nucleolar RNA-associated protein 11</fullName>
    </submittedName>
</protein>
<feature type="compositionally biased region" description="Polar residues" evidence="5">
    <location>
        <begin position="189"/>
        <end position="203"/>
    </location>
</feature>
<dbReference type="PANTHER" id="PTHR12838">
    <property type="entry name" value="U3 SMALL NUCLEOLAR RNA-ASSOCIATED PROTEIN 11"/>
    <property type="match status" value="1"/>
</dbReference>
<reference evidence="6 7" key="1">
    <citation type="submission" date="2021-06" db="EMBL/GenBank/DDBJ databases">
        <title>Genome sequence of Babesia caballi.</title>
        <authorList>
            <person name="Yamagishi J."/>
            <person name="Kidaka T."/>
            <person name="Ochi A."/>
        </authorList>
    </citation>
    <scope>NUCLEOTIDE SEQUENCE [LARGE SCALE GENOMIC DNA]</scope>
    <source>
        <strain evidence="6">USDA-D6B2</strain>
    </source>
</reference>
<evidence type="ECO:0000256" key="1">
    <source>
        <dbReference type="ARBA" id="ARBA00004604"/>
    </source>
</evidence>
<feature type="compositionally biased region" description="Low complexity" evidence="5">
    <location>
        <begin position="173"/>
        <end position="187"/>
    </location>
</feature>
<keyword evidence="3" id="KW-0698">rRNA processing</keyword>
<evidence type="ECO:0000313" key="7">
    <source>
        <dbReference type="Proteomes" id="UP001497744"/>
    </source>
</evidence>
<dbReference type="RefSeq" id="XP_067717814.1">
    <property type="nucleotide sequence ID" value="XM_067861713.1"/>
</dbReference>
<sequence>MTEGLRHVVHRRVHLERSQPQARRARVGTFLEKKRDYKLRAERYHVLERRIRDLAGKARFRNEDEFNFKMVHGRLGEDGAVVLPSSSTVASRRLNSKDKFRRSLAELDRNRFVLQHRAAVKDKRARAVVTDCASLLMDSGKHVTFDDSSSSGDEEAASVSDVGGSPSAHPGRSSGDASDSSMDSEASPLKTTAGSRRNPSTAGGKSAAPPRTRLTRATRSVQEHLKTVGETLEAKREDERLRQCLEAERDLRVALHQKRQVRRVKGSNVRVFPFERQK</sequence>
<evidence type="ECO:0000256" key="3">
    <source>
        <dbReference type="ARBA" id="ARBA00022552"/>
    </source>
</evidence>
<feature type="region of interest" description="Disordered" evidence="5">
    <location>
        <begin position="141"/>
        <end position="222"/>
    </location>
</feature>
<accession>A0AAV4M1H4</accession>
<feature type="compositionally biased region" description="Low complexity" evidence="5">
    <location>
        <begin position="146"/>
        <end position="161"/>
    </location>
</feature>
<keyword evidence="4" id="KW-0539">Nucleus</keyword>
<evidence type="ECO:0000256" key="4">
    <source>
        <dbReference type="ARBA" id="ARBA00023242"/>
    </source>
</evidence>
<dbReference type="Proteomes" id="UP001497744">
    <property type="component" value="Unassembled WGS sequence"/>
</dbReference>
<evidence type="ECO:0000313" key="6">
    <source>
        <dbReference type="EMBL" id="GIX65745.1"/>
    </source>
</evidence>
<keyword evidence="7" id="KW-1185">Reference proteome</keyword>
<dbReference type="PANTHER" id="PTHR12838:SF0">
    <property type="entry name" value="U3 SMALL NUCLEOLAR RNA-ASSOCIATED PROTEIN 11-RELATED"/>
    <property type="match status" value="1"/>
</dbReference>
<dbReference type="GO" id="GO:0006364">
    <property type="term" value="P:rRNA processing"/>
    <property type="evidence" value="ECO:0007669"/>
    <property type="project" value="UniProtKB-UniRule"/>
</dbReference>
<gene>
    <name evidence="6" type="ORF">BcabD6B2_51800</name>
</gene>
<dbReference type="GO" id="GO:0032040">
    <property type="term" value="C:small-subunit processome"/>
    <property type="evidence" value="ECO:0007669"/>
    <property type="project" value="UniProtKB-UniRule"/>
</dbReference>
<comment type="caution">
    <text evidence="6">The sequence shown here is derived from an EMBL/GenBank/DDBJ whole genome shotgun (WGS) entry which is preliminary data.</text>
</comment>
<comment type="similarity">
    <text evidence="2">Belongs to the UTP11 family.</text>
</comment>
<dbReference type="Pfam" id="PF03998">
    <property type="entry name" value="Utp11"/>
    <property type="match status" value="1"/>
</dbReference>
<evidence type="ECO:0000256" key="2">
    <source>
        <dbReference type="ARBA" id="ARBA00008105"/>
    </source>
</evidence>